<organism evidence="2">
    <name type="scientific">Chrysotila carterae</name>
    <name type="common">Marine alga</name>
    <name type="synonym">Syracosphaera carterae</name>
    <dbReference type="NCBI Taxonomy" id="13221"/>
    <lineage>
        <taxon>Eukaryota</taxon>
        <taxon>Haptista</taxon>
        <taxon>Haptophyta</taxon>
        <taxon>Prymnesiophyceae</taxon>
        <taxon>Isochrysidales</taxon>
        <taxon>Isochrysidaceae</taxon>
        <taxon>Chrysotila</taxon>
    </lineage>
</organism>
<reference evidence="2" key="1">
    <citation type="submission" date="2021-01" db="EMBL/GenBank/DDBJ databases">
        <authorList>
            <person name="Corre E."/>
            <person name="Pelletier E."/>
            <person name="Niang G."/>
            <person name="Scheremetjew M."/>
            <person name="Finn R."/>
            <person name="Kale V."/>
            <person name="Holt S."/>
            <person name="Cochrane G."/>
            <person name="Meng A."/>
            <person name="Brown T."/>
            <person name="Cohen L."/>
        </authorList>
    </citation>
    <scope>NUCLEOTIDE SEQUENCE</scope>
    <source>
        <strain evidence="2">CCMP645</strain>
    </source>
</reference>
<dbReference type="EMBL" id="HBIZ01054988">
    <property type="protein sequence ID" value="CAE0782518.1"/>
    <property type="molecule type" value="Transcribed_RNA"/>
</dbReference>
<dbReference type="AlphaFoldDB" id="A0A7S4BZV1"/>
<evidence type="ECO:0000313" key="2">
    <source>
        <dbReference type="EMBL" id="CAE0782518.1"/>
    </source>
</evidence>
<dbReference type="PANTHER" id="PTHR40429">
    <property type="entry name" value="FLAGELLAR ASSOCIATED PROTEIN"/>
    <property type="match status" value="1"/>
</dbReference>
<proteinExistence type="predicted"/>
<accession>A0A7S4BZV1</accession>
<name>A0A7S4BZV1_CHRCT</name>
<protein>
    <submittedName>
        <fullName evidence="2">Uncharacterized protein</fullName>
    </submittedName>
</protein>
<sequence length="150" mass="16450">MSAMQQELLALTAAVQNDKLRPPPPRGERHIPNVPSHTSSFGDQHSSKRRTEAAYSFGHCSREEDRKVFISKENSKSEPGNLSPGYVYDIKGTLGKEWSSSAGMGLKRGTCAVFGSDARDSALLREYKAQSIKLPLNASYGITKDTYDAL</sequence>
<evidence type="ECO:0000256" key="1">
    <source>
        <dbReference type="SAM" id="MobiDB-lite"/>
    </source>
</evidence>
<feature type="compositionally biased region" description="Basic and acidic residues" evidence="1">
    <location>
        <begin position="18"/>
        <end position="31"/>
    </location>
</feature>
<feature type="compositionally biased region" description="Polar residues" evidence="1">
    <location>
        <begin position="35"/>
        <end position="44"/>
    </location>
</feature>
<dbReference type="PANTHER" id="PTHR40429:SF1">
    <property type="entry name" value="FLAGELLAR ASSOCIATED PROTEIN"/>
    <property type="match status" value="1"/>
</dbReference>
<gene>
    <name evidence="2" type="ORF">PCAR00345_LOCUS35220</name>
</gene>
<feature type="region of interest" description="Disordered" evidence="1">
    <location>
        <begin position="1"/>
        <end position="57"/>
    </location>
</feature>